<proteinExistence type="predicted"/>
<evidence type="ECO:0000313" key="1">
    <source>
        <dbReference type="EMBL" id="AWV90449.1"/>
    </source>
</evidence>
<dbReference type="EMBL" id="CP030032">
    <property type="protein sequence ID" value="AWV90449.1"/>
    <property type="molecule type" value="Genomic_DNA"/>
</dbReference>
<dbReference type="AlphaFoldDB" id="A0A2Z4FN96"/>
<reference evidence="1 2" key="1">
    <citation type="submission" date="2018-06" db="EMBL/GenBank/DDBJ databases">
        <title>Lujinxingia sediminis gen. nov. sp. nov., a new facultative anaerobic member of the class Deltaproteobacteria, and proposal of Lujinxingaceae fam. nov.</title>
        <authorList>
            <person name="Guo L.-Y."/>
            <person name="Li C.-M."/>
            <person name="Wang S."/>
            <person name="Du Z.-J."/>
        </authorList>
    </citation>
    <scope>NUCLEOTIDE SEQUENCE [LARGE SCALE GENOMIC DNA]</scope>
    <source>
        <strain evidence="1 2">FA350</strain>
    </source>
</reference>
<evidence type="ECO:0000313" key="2">
    <source>
        <dbReference type="Proteomes" id="UP000249799"/>
    </source>
</evidence>
<gene>
    <name evidence="1" type="ORF">DN745_14365</name>
</gene>
<keyword evidence="2" id="KW-1185">Reference proteome</keyword>
<protein>
    <submittedName>
        <fullName evidence="1">Uncharacterized protein</fullName>
    </submittedName>
</protein>
<dbReference type="KEGG" id="bsed:DN745_14365"/>
<dbReference type="Proteomes" id="UP000249799">
    <property type="component" value="Chromosome"/>
</dbReference>
<sequence>MKNPSVSSFKRAIGRINAPRDFDAILQQAGLQRRTKYNTQRALGWAGFFTLGLVAGSAVGIFLAPKRGKEMREQVRDQVREKLPIGKGHSILHQERSYDELN</sequence>
<dbReference type="RefSeq" id="WP_111335910.1">
    <property type="nucleotide sequence ID" value="NZ_CP030032.1"/>
</dbReference>
<organism evidence="1 2">
    <name type="scientific">Bradymonas sediminis</name>
    <dbReference type="NCBI Taxonomy" id="1548548"/>
    <lineage>
        <taxon>Bacteria</taxon>
        <taxon>Deltaproteobacteria</taxon>
        <taxon>Bradymonadales</taxon>
        <taxon>Bradymonadaceae</taxon>
        <taxon>Bradymonas</taxon>
    </lineage>
</organism>
<name>A0A2Z4FN96_9DELT</name>
<accession>A0A2Z4FN96</accession>